<dbReference type="InterPro" id="IPR050678">
    <property type="entry name" value="DNA_Partitioning_ATPase"/>
</dbReference>
<protein>
    <submittedName>
        <fullName evidence="2">Chromosome partitioning protein ParA</fullName>
    </submittedName>
</protein>
<feature type="domain" description="CobQ/CobB/MinD/ParA nucleotide binding" evidence="1">
    <location>
        <begin position="3"/>
        <end position="172"/>
    </location>
</feature>
<gene>
    <name evidence="2" type="ORF">BPS1E_1868</name>
</gene>
<sequence length="199" mass="21045">MIVTIANAKGGVAKTTSAIYLAAAYARRFEEGATVLDADPQSSASLWRDMAEENGGWPAGTDVMPANLSTLQRLARAGHGGFAVVDAPPQGRLFEESVKAADFVVVPTSDSPIDLQQAWATMNAIPDGKPGAVLIVRAEPRTRAFQATVAALDEAGTPRFDAVVYKRQDIKAGMGHSPDKLHEYPQVLGEIVEAMGARA</sequence>
<evidence type="ECO:0000313" key="3">
    <source>
        <dbReference type="Proteomes" id="UP000216789"/>
    </source>
</evidence>
<reference evidence="2 3" key="1">
    <citation type="journal article" date="2017" name="ISME J.">
        <title>Unveiling bifidobacterial biogeography across the mammalian branch of the tree of life.</title>
        <authorList>
            <person name="Milani C."/>
            <person name="Mangifesta M."/>
            <person name="Mancabelli L."/>
            <person name="Lugli G.A."/>
            <person name="James K."/>
            <person name="Duranti S."/>
            <person name="Turroni F."/>
            <person name="Ferrario C."/>
            <person name="Ossiprandi M.C."/>
            <person name="van Sinderen D."/>
            <person name="Ventura M."/>
        </authorList>
    </citation>
    <scope>NUCLEOTIDE SEQUENCE [LARGE SCALE GENOMIC DNA]</scope>
    <source>
        <strain evidence="2 3">1E</strain>
    </source>
</reference>
<dbReference type="EMBL" id="MNLB01000023">
    <property type="protein sequence ID" value="PAC72644.1"/>
    <property type="molecule type" value="Genomic_DNA"/>
</dbReference>
<dbReference type="CDD" id="cd02042">
    <property type="entry name" value="ParAB_family"/>
    <property type="match status" value="1"/>
</dbReference>
<dbReference type="RefSeq" id="WP_058062615.1">
    <property type="nucleotide sequence ID" value="NZ_MNLB01000023.1"/>
</dbReference>
<name>A0A267WJ60_BIFPS</name>
<dbReference type="SUPFAM" id="SSF52540">
    <property type="entry name" value="P-loop containing nucleoside triphosphate hydrolases"/>
    <property type="match status" value="1"/>
</dbReference>
<proteinExistence type="predicted"/>
<dbReference type="InterPro" id="IPR002586">
    <property type="entry name" value="CobQ/CobB/MinD/ParA_Nub-bd_dom"/>
</dbReference>
<dbReference type="Pfam" id="PF01656">
    <property type="entry name" value="CbiA"/>
    <property type="match status" value="1"/>
</dbReference>
<organism evidence="2 3">
    <name type="scientific">Bifidobacterium pseudocatenulatum</name>
    <dbReference type="NCBI Taxonomy" id="28026"/>
    <lineage>
        <taxon>Bacteria</taxon>
        <taxon>Bacillati</taxon>
        <taxon>Actinomycetota</taxon>
        <taxon>Actinomycetes</taxon>
        <taxon>Bifidobacteriales</taxon>
        <taxon>Bifidobacteriaceae</taxon>
        <taxon>Bifidobacterium</taxon>
    </lineage>
</organism>
<dbReference type="PANTHER" id="PTHR13696">
    <property type="entry name" value="P-LOOP CONTAINING NUCLEOSIDE TRIPHOSPHATE HYDROLASE"/>
    <property type="match status" value="1"/>
</dbReference>
<dbReference type="Gene3D" id="3.40.50.300">
    <property type="entry name" value="P-loop containing nucleotide triphosphate hydrolases"/>
    <property type="match status" value="1"/>
</dbReference>
<dbReference type="Proteomes" id="UP000216789">
    <property type="component" value="Unassembled WGS sequence"/>
</dbReference>
<accession>A0A267WJ60</accession>
<dbReference type="PANTHER" id="PTHR13696:SF96">
    <property type="entry name" value="COBQ_COBB_MIND_PARA NUCLEOTIDE BINDING DOMAIN-CONTAINING PROTEIN"/>
    <property type="match status" value="1"/>
</dbReference>
<evidence type="ECO:0000313" key="2">
    <source>
        <dbReference type="EMBL" id="PAC72644.1"/>
    </source>
</evidence>
<evidence type="ECO:0000259" key="1">
    <source>
        <dbReference type="Pfam" id="PF01656"/>
    </source>
</evidence>
<dbReference type="InterPro" id="IPR027417">
    <property type="entry name" value="P-loop_NTPase"/>
</dbReference>
<dbReference type="AlphaFoldDB" id="A0A267WJ60"/>
<comment type="caution">
    <text evidence="2">The sequence shown here is derived from an EMBL/GenBank/DDBJ whole genome shotgun (WGS) entry which is preliminary data.</text>
</comment>
<dbReference type="PIRSF" id="PIRSF009320">
    <property type="entry name" value="Nuc_binding_HP_1000"/>
    <property type="match status" value="1"/>
</dbReference>